<keyword evidence="5" id="KW-0547">Nucleotide-binding</keyword>
<evidence type="ECO:0000256" key="1">
    <source>
        <dbReference type="ARBA" id="ARBA00005085"/>
    </source>
</evidence>
<dbReference type="Gene3D" id="3.30.390.50">
    <property type="entry name" value="CO dehydrogenase flavoprotein, C-terminal domain"/>
    <property type="match status" value="1"/>
</dbReference>
<evidence type="ECO:0000256" key="4">
    <source>
        <dbReference type="ARBA" id="ARBA00022598"/>
    </source>
</evidence>
<evidence type="ECO:0000256" key="7">
    <source>
        <dbReference type="ARBA" id="ARBA00048037"/>
    </source>
</evidence>
<comment type="pathway">
    <text evidence="1">Protein modification; protein lipoylation via exogenous pathway; protein N(6)-(lipoyl)lysine from lipoate: step 2/2.</text>
</comment>
<dbReference type="Pfam" id="PF21948">
    <property type="entry name" value="LplA-B_cat"/>
    <property type="match status" value="1"/>
</dbReference>
<keyword evidence="6" id="KW-0067">ATP-binding</keyword>
<dbReference type="CDD" id="cd16443">
    <property type="entry name" value="LplA"/>
    <property type="match status" value="1"/>
</dbReference>
<evidence type="ECO:0000313" key="10">
    <source>
        <dbReference type="Proteomes" id="UP000257076"/>
    </source>
</evidence>
<proteinExistence type="predicted"/>
<evidence type="ECO:0000256" key="3">
    <source>
        <dbReference type="ARBA" id="ARBA00012367"/>
    </source>
</evidence>
<keyword evidence="4 9" id="KW-0436">Ligase</keyword>
<dbReference type="InterPro" id="IPR004143">
    <property type="entry name" value="BPL_LPL_catalytic"/>
</dbReference>
<keyword evidence="10" id="KW-1185">Reference proteome</keyword>
<comment type="caution">
    <text evidence="9">The sequence shown here is derived from an EMBL/GenBank/DDBJ whole genome shotgun (WGS) entry which is preliminary data.</text>
</comment>
<evidence type="ECO:0000256" key="2">
    <source>
        <dbReference type="ARBA" id="ARBA00005124"/>
    </source>
</evidence>
<comment type="catalytic activity">
    <reaction evidence="7">
        <text>L-lysyl-[lipoyl-carrier protein] + (R)-lipoate + ATP = N(6)-[(R)-lipoyl]-L-lysyl-[lipoyl-carrier protein] + AMP + diphosphate + H(+)</text>
        <dbReference type="Rhea" id="RHEA:49288"/>
        <dbReference type="Rhea" id="RHEA-COMP:10500"/>
        <dbReference type="Rhea" id="RHEA-COMP:10502"/>
        <dbReference type="ChEBI" id="CHEBI:15378"/>
        <dbReference type="ChEBI" id="CHEBI:29969"/>
        <dbReference type="ChEBI" id="CHEBI:30616"/>
        <dbReference type="ChEBI" id="CHEBI:33019"/>
        <dbReference type="ChEBI" id="CHEBI:83088"/>
        <dbReference type="ChEBI" id="CHEBI:83099"/>
        <dbReference type="ChEBI" id="CHEBI:456215"/>
        <dbReference type="EC" id="6.3.1.20"/>
    </reaction>
</comment>
<organism evidence="9 10">
    <name type="scientific">Jeotgalicoccus halotolerans</name>
    <dbReference type="NCBI Taxonomy" id="157227"/>
    <lineage>
        <taxon>Bacteria</taxon>
        <taxon>Bacillati</taxon>
        <taxon>Bacillota</taxon>
        <taxon>Bacilli</taxon>
        <taxon>Bacillales</taxon>
        <taxon>Staphylococcaceae</taxon>
        <taxon>Jeotgalicoccus</taxon>
    </lineage>
</organism>
<protein>
    <recommendedName>
        <fullName evidence="3">lipoate--protein ligase</fullName>
        <ecNumber evidence="3">6.3.1.20</ecNumber>
    </recommendedName>
</protein>
<evidence type="ECO:0000256" key="5">
    <source>
        <dbReference type="ARBA" id="ARBA00022741"/>
    </source>
</evidence>
<dbReference type="GO" id="GO:0017118">
    <property type="term" value="F:lipoyltransferase activity"/>
    <property type="evidence" value="ECO:0007669"/>
    <property type="project" value="TreeGrafter"/>
</dbReference>
<dbReference type="GO" id="GO:0005737">
    <property type="term" value="C:cytoplasm"/>
    <property type="evidence" value="ECO:0007669"/>
    <property type="project" value="TreeGrafter"/>
</dbReference>
<dbReference type="Pfam" id="PF10437">
    <property type="entry name" value="Lip_prot_lig_C"/>
    <property type="match status" value="1"/>
</dbReference>
<dbReference type="PROSITE" id="PS51733">
    <property type="entry name" value="BPL_LPL_CATALYTIC"/>
    <property type="match status" value="1"/>
</dbReference>
<dbReference type="GO" id="GO:0005524">
    <property type="term" value="F:ATP binding"/>
    <property type="evidence" value="ECO:0007669"/>
    <property type="project" value="UniProtKB-KW"/>
</dbReference>
<dbReference type="UniPathway" id="UPA00537">
    <property type="reaction ID" value="UER00594"/>
</dbReference>
<evidence type="ECO:0000256" key="6">
    <source>
        <dbReference type="ARBA" id="ARBA00022840"/>
    </source>
</evidence>
<dbReference type="SUPFAM" id="SSF82649">
    <property type="entry name" value="SufE/NifU"/>
    <property type="match status" value="1"/>
</dbReference>
<name>A0A3E0AZ04_9STAP</name>
<dbReference type="PANTHER" id="PTHR12561">
    <property type="entry name" value="LIPOATE-PROTEIN LIGASE"/>
    <property type="match status" value="1"/>
</dbReference>
<sequence>MTIMYLIEPFRNGEYITDGAYALAMQVYVQNNIFLDEGIIFPYYCAPKVEIGRFQNAASEVNQDYLEEKDILLVRRDTGGGAILVDDGAVNVCFLVPEDTGVYGNYKKMYEPVIKALNNLGVKNVEQSGRNDLVIDGKKVSGGAMTMSNGRVYGGFSLLLDINVEAMVAVLNPNRKKIESKGIKSVQSRVTTLREHLAPEYKNVTTDEFKDLIIKEFLSIDDVKDAKRYKLTAEDWHQIDKLVEEKYKNWDWNYGKSPRYSYNRDSRLSAGTVDISLEIEGGRIAQCSIFGDFFGQGDIADVEEALKGTRVVREELNEKLNSLDLNHYFGKLEASELTDLILS</sequence>
<dbReference type="EMBL" id="QUMW01000012">
    <property type="protein sequence ID" value="REG23942.1"/>
    <property type="molecule type" value="Genomic_DNA"/>
</dbReference>
<dbReference type="InterPro" id="IPR004562">
    <property type="entry name" value="LipoylTrfase_LipoateP_Ligase"/>
</dbReference>
<dbReference type="Gene3D" id="3.30.930.10">
    <property type="entry name" value="Bira Bifunctional Protein, Domain 2"/>
    <property type="match status" value="1"/>
</dbReference>
<dbReference type="GO" id="GO:0009249">
    <property type="term" value="P:protein lipoylation"/>
    <property type="evidence" value="ECO:0007669"/>
    <property type="project" value="InterPro"/>
</dbReference>
<evidence type="ECO:0000313" key="9">
    <source>
        <dbReference type="EMBL" id="REG23942.1"/>
    </source>
</evidence>
<feature type="domain" description="BPL/LPL catalytic" evidence="8">
    <location>
        <begin position="34"/>
        <end position="225"/>
    </location>
</feature>
<evidence type="ECO:0000259" key="8">
    <source>
        <dbReference type="PROSITE" id="PS51733"/>
    </source>
</evidence>
<dbReference type="InterPro" id="IPR019491">
    <property type="entry name" value="Lipoate_protein_ligase_C"/>
</dbReference>
<dbReference type="FunFam" id="3.30.930.10:FF:000072">
    <property type="entry name" value="Lipoate--protein ligase"/>
    <property type="match status" value="1"/>
</dbReference>
<dbReference type="EC" id="6.3.1.20" evidence="3"/>
<dbReference type="SUPFAM" id="SSF55681">
    <property type="entry name" value="Class II aaRS and biotin synthetases"/>
    <property type="match status" value="1"/>
</dbReference>
<dbReference type="PANTHER" id="PTHR12561:SF3">
    <property type="entry name" value="LIPOYLTRANSFERASE 1, MITOCHONDRIAL"/>
    <property type="match status" value="1"/>
</dbReference>
<accession>A0A3E0AZ04</accession>
<dbReference type="GO" id="GO:0016979">
    <property type="term" value="F:lipoate-protein ligase activity"/>
    <property type="evidence" value="ECO:0007669"/>
    <property type="project" value="UniProtKB-EC"/>
</dbReference>
<dbReference type="InterPro" id="IPR045864">
    <property type="entry name" value="aa-tRNA-synth_II/BPL/LPL"/>
</dbReference>
<gene>
    <name evidence="9" type="ORF">DFR63_1689</name>
</gene>
<dbReference type="NCBIfam" id="TIGR00545">
    <property type="entry name" value="lipoyltrans"/>
    <property type="match status" value="1"/>
</dbReference>
<dbReference type="AlphaFoldDB" id="A0A3E0AZ04"/>
<comment type="pathway">
    <text evidence="2">Protein modification; protein lipoylation via exogenous pathway; protein N(6)-(lipoyl)lysine from lipoate: step 1/2.</text>
</comment>
<reference evidence="9 10" key="1">
    <citation type="submission" date="2018-08" db="EMBL/GenBank/DDBJ databases">
        <title>Genomic Encyclopedia of Type Strains, Phase IV (KMG-IV): sequencing the most valuable type-strain genomes for metagenomic binning, comparative biology and taxonomic classification.</title>
        <authorList>
            <person name="Goeker M."/>
        </authorList>
    </citation>
    <scope>NUCLEOTIDE SEQUENCE [LARGE SCALE GENOMIC DNA]</scope>
    <source>
        <strain evidence="9 10">DSM 17274</strain>
    </source>
</reference>
<dbReference type="Proteomes" id="UP000257076">
    <property type="component" value="Unassembled WGS sequence"/>
</dbReference>